<accession>A0AAD3CZ54</accession>
<protein>
    <submittedName>
        <fullName evidence="7">DNA damage-inducible protein 1</fullName>
    </submittedName>
</protein>
<dbReference type="Proteomes" id="UP001054902">
    <property type="component" value="Unassembled WGS sequence"/>
</dbReference>
<gene>
    <name evidence="7" type="ORF">CTEN210_11388</name>
</gene>
<keyword evidence="2" id="KW-0645">Protease</keyword>
<keyword evidence="4" id="KW-0378">Hydrolase</keyword>
<dbReference type="GO" id="GO:0004190">
    <property type="term" value="F:aspartic-type endopeptidase activity"/>
    <property type="evidence" value="ECO:0007669"/>
    <property type="project" value="UniProtKB-KW"/>
</dbReference>
<evidence type="ECO:0000256" key="5">
    <source>
        <dbReference type="SAM" id="MobiDB-lite"/>
    </source>
</evidence>
<reference evidence="7 8" key="1">
    <citation type="journal article" date="2021" name="Sci. Rep.">
        <title>The genome of the diatom Chaetoceros tenuissimus carries an ancient integrated fragment of an extant virus.</title>
        <authorList>
            <person name="Hongo Y."/>
            <person name="Kimura K."/>
            <person name="Takaki Y."/>
            <person name="Yoshida Y."/>
            <person name="Baba S."/>
            <person name="Kobayashi G."/>
            <person name="Nagasaki K."/>
            <person name="Hano T."/>
            <person name="Tomaru Y."/>
        </authorList>
    </citation>
    <scope>NUCLEOTIDE SEQUENCE [LARGE SCALE GENOMIC DNA]</scope>
    <source>
        <strain evidence="7 8">NIES-3715</strain>
    </source>
</reference>
<dbReference type="PANTHER" id="PTHR12917">
    <property type="entry name" value="ASPARTYL PROTEASE DDI-RELATED"/>
    <property type="match status" value="1"/>
</dbReference>
<dbReference type="PANTHER" id="PTHR12917:SF1">
    <property type="entry name" value="AT13091P"/>
    <property type="match status" value="1"/>
</dbReference>
<evidence type="ECO:0000256" key="2">
    <source>
        <dbReference type="ARBA" id="ARBA00022670"/>
    </source>
</evidence>
<feature type="region of interest" description="Disordered" evidence="5">
    <location>
        <begin position="415"/>
        <end position="460"/>
    </location>
</feature>
<dbReference type="InterPro" id="IPR021109">
    <property type="entry name" value="Peptidase_aspartic_dom_sf"/>
</dbReference>
<dbReference type="AlphaFoldDB" id="A0AAD3CZ54"/>
<dbReference type="EMBL" id="BLLK01000047">
    <property type="protein sequence ID" value="GFH54912.1"/>
    <property type="molecule type" value="Genomic_DNA"/>
</dbReference>
<evidence type="ECO:0000256" key="1">
    <source>
        <dbReference type="ARBA" id="ARBA00009136"/>
    </source>
</evidence>
<name>A0AAD3CZ54_9STRA</name>
<dbReference type="SUPFAM" id="SSF50630">
    <property type="entry name" value="Acid proteases"/>
    <property type="match status" value="1"/>
</dbReference>
<dbReference type="CDD" id="cd05479">
    <property type="entry name" value="RP_DDI"/>
    <property type="match status" value="1"/>
</dbReference>
<comment type="caution">
    <text evidence="7">The sequence shown here is derived from an EMBL/GenBank/DDBJ whole genome shotgun (WGS) entry which is preliminary data.</text>
</comment>
<evidence type="ECO:0000256" key="3">
    <source>
        <dbReference type="ARBA" id="ARBA00022750"/>
    </source>
</evidence>
<evidence type="ECO:0000256" key="4">
    <source>
        <dbReference type="ARBA" id="ARBA00022801"/>
    </source>
</evidence>
<evidence type="ECO:0000313" key="7">
    <source>
        <dbReference type="EMBL" id="GFH54912.1"/>
    </source>
</evidence>
<comment type="similarity">
    <text evidence="1">Belongs to the DDI1 family.</text>
</comment>
<dbReference type="Pfam" id="PF09668">
    <property type="entry name" value="Asp_protease"/>
    <property type="match status" value="1"/>
</dbReference>
<dbReference type="GO" id="GO:0006508">
    <property type="term" value="P:proteolysis"/>
    <property type="evidence" value="ECO:0007669"/>
    <property type="project" value="UniProtKB-KW"/>
</dbReference>
<feature type="domain" description="Aspartic peptidase DDI1-type" evidence="6">
    <location>
        <begin position="273"/>
        <end position="390"/>
    </location>
</feature>
<feature type="compositionally biased region" description="Basic and acidic residues" evidence="5">
    <location>
        <begin position="426"/>
        <end position="449"/>
    </location>
</feature>
<evidence type="ECO:0000313" key="8">
    <source>
        <dbReference type="Proteomes" id="UP001054902"/>
    </source>
</evidence>
<keyword evidence="3" id="KW-0064">Aspartyl protease</keyword>
<dbReference type="InterPro" id="IPR019103">
    <property type="entry name" value="Peptidase_aspartic_DDI1-type"/>
</dbReference>
<dbReference type="Gene3D" id="2.40.70.10">
    <property type="entry name" value="Acid Proteases"/>
    <property type="match status" value="1"/>
</dbReference>
<evidence type="ECO:0000259" key="6">
    <source>
        <dbReference type="Pfam" id="PF09668"/>
    </source>
</evidence>
<feature type="compositionally biased region" description="Acidic residues" evidence="5">
    <location>
        <begin position="450"/>
        <end position="460"/>
    </location>
</feature>
<sequence>MSSDEITVTLTSLTNQNTESINVSKTSTTINELCEFAVALLGLSTSDNLTLNKNGQNIYINDDGAKGSQLISSIGIDDGDLIIVMEKTKKQPRTHAPAARAPAPAAGGLDFSALLGNSAPATKAKPKPTGGLTFNLPPAQLPMFSQKTPVQWEKMTLDDAIERNTNPDCFISVLLSPNHPNLFKELNYHSPMLANQVKQAKSHAEAAKIWRSQMQKATMNSTLSKTLLSNKRAEMEKRLELNPMDEEANAYIMEQIRKENVDAQYRQMMNEFPESMGRVLMLYIDAEVNGHAIQAFVDSGAQSTIMSSKCAERCGLSHLIDTRFEGTAVGVGTGKILGRVHIAEMKIKGFEQNVLPCTITIMDSEQGLGDKNMDFLLGLDMLKRHRCNIDLSRNVLQFGTGTNSFSTPFLHEKDLSEAKGGTQGFDADKSNKELEERMEEQEKKLSGDEKDGDGDETMQG</sequence>
<organism evidence="7 8">
    <name type="scientific">Chaetoceros tenuissimus</name>
    <dbReference type="NCBI Taxonomy" id="426638"/>
    <lineage>
        <taxon>Eukaryota</taxon>
        <taxon>Sar</taxon>
        <taxon>Stramenopiles</taxon>
        <taxon>Ochrophyta</taxon>
        <taxon>Bacillariophyta</taxon>
        <taxon>Coscinodiscophyceae</taxon>
        <taxon>Chaetocerotophycidae</taxon>
        <taxon>Chaetocerotales</taxon>
        <taxon>Chaetocerotaceae</taxon>
        <taxon>Chaetoceros</taxon>
    </lineage>
</organism>
<proteinExistence type="inferred from homology"/>
<keyword evidence="8" id="KW-1185">Reference proteome</keyword>